<dbReference type="EMBL" id="CM009306">
    <property type="protein sequence ID" value="RQP02080.1"/>
    <property type="molecule type" value="Genomic_DNA"/>
</dbReference>
<dbReference type="STRING" id="3694.A0A3N7G4E8"/>
<dbReference type="InterPro" id="IPR012870">
    <property type="entry name" value="DUF1666"/>
</dbReference>
<dbReference type="Proteomes" id="UP000006729">
    <property type="component" value="Chromosome 17"/>
</dbReference>
<protein>
    <recommendedName>
        <fullName evidence="5">Ribosomal protein L34Ae</fullName>
    </recommendedName>
</protein>
<dbReference type="InParanoid" id="A0A3N7G4E8"/>
<keyword evidence="2" id="KW-1133">Transmembrane helix</keyword>
<keyword evidence="2" id="KW-0812">Transmembrane</keyword>
<keyword evidence="2" id="KW-0472">Membrane</keyword>
<dbReference type="PANTHER" id="PTHR46741:SF2">
    <property type="entry name" value="RIBOSOMAL PROTEIN L34AE"/>
    <property type="match status" value="1"/>
</dbReference>
<evidence type="ECO:0000256" key="2">
    <source>
        <dbReference type="SAM" id="Phobius"/>
    </source>
</evidence>
<feature type="compositionally biased region" description="Acidic residues" evidence="1">
    <location>
        <begin position="375"/>
        <end position="387"/>
    </location>
</feature>
<dbReference type="FunCoup" id="A0A3N7G4E8">
    <property type="interactions" value="196"/>
</dbReference>
<organism evidence="3 4">
    <name type="scientific">Populus trichocarpa</name>
    <name type="common">Western balsam poplar</name>
    <name type="synonym">Populus balsamifera subsp. trichocarpa</name>
    <dbReference type="NCBI Taxonomy" id="3694"/>
    <lineage>
        <taxon>Eukaryota</taxon>
        <taxon>Viridiplantae</taxon>
        <taxon>Streptophyta</taxon>
        <taxon>Embryophyta</taxon>
        <taxon>Tracheophyta</taxon>
        <taxon>Spermatophyta</taxon>
        <taxon>Magnoliopsida</taxon>
        <taxon>eudicotyledons</taxon>
        <taxon>Gunneridae</taxon>
        <taxon>Pentapetalae</taxon>
        <taxon>rosids</taxon>
        <taxon>fabids</taxon>
        <taxon>Malpighiales</taxon>
        <taxon>Salicaceae</taxon>
        <taxon>Saliceae</taxon>
        <taxon>Populus</taxon>
    </lineage>
</organism>
<evidence type="ECO:0008006" key="5">
    <source>
        <dbReference type="Google" id="ProtNLM"/>
    </source>
</evidence>
<dbReference type="AlphaFoldDB" id="A0A3N7G4E8"/>
<dbReference type="Pfam" id="PF07891">
    <property type="entry name" value="DUF1666"/>
    <property type="match status" value="1"/>
</dbReference>
<evidence type="ECO:0000256" key="1">
    <source>
        <dbReference type="SAM" id="MobiDB-lite"/>
    </source>
</evidence>
<evidence type="ECO:0000313" key="3">
    <source>
        <dbReference type="EMBL" id="RQP02080.1"/>
    </source>
</evidence>
<evidence type="ECO:0000313" key="4">
    <source>
        <dbReference type="Proteomes" id="UP000006729"/>
    </source>
</evidence>
<name>A0A3N7G4E8_POPTR</name>
<proteinExistence type="predicted"/>
<gene>
    <name evidence="3" type="ORF">POPTR_017G082300</name>
</gene>
<feature type="transmembrane region" description="Helical" evidence="2">
    <location>
        <begin position="12"/>
        <end position="34"/>
    </location>
</feature>
<sequence>MGSVNGFLYRKLLPFASSFWLSVSTLFLALFGFFNRTMFRFKSNNLEPEGEAKVPEVEVSEFKEIKEIDELDEKEIPSEAKEPEVEVYEFKETKEVDELKEKETPKFFFKFQFQTYREEDEPVVLSSVTPASTNKYEFLSGKNFSHYLEEPEVVSLTVKELYADSDGDSIDYKEKMESGVLSDKDFAKKESEAESVREEIEEISAHSVREQDAKMEFEVETSIEEEAGKLEEENCIEESISRKGKAVVVENNVSSDGDVSRDDDAQFLSDMDLIVSDSDSDSVVSNHEFMSRCVASTSDGFLSDKDFEDVFELDILKDIHGQTVESTDEDLELEYLNLQNLNSGYEADDFDDEDSDIMEELKNIEEAVQKPAIVEDTEMVSERDFEDNNMSNQKESGSEDNEAKDILENPKSNSQDSSAADSEDSNGLETLWEHQDLIEQLKMELKKVRATGLPTILEEDESPKIMEDLKPWKIDEKFQHEDRMSELHKFYKSYRERMRKLDILSYQKVYAMNLLQSKDPLQSIARHEASAPALTSLLPQKFLLSKRRKSSSDPMMNFVREYHNDLEVVYVGQLCLSWEILHWQYEKALELWDSDPYGMRQYNEVAGEFQQFQVILQRFIENEPFEGPRVKNYIKNRYVLRNLLQVPVIKEDSMKDKKARRKGRDDGSITSDMLVEIMEESIRIFWRFVRSDKDAQNVISKGRKGTQIEPQDPTELELLTEVRTNFQKKERRLKDVLRSGNCILKKFQKHREDNSNQVLYFFSQVDMKLVARVLSMSRVTTDQLLWCHNKLSKINFVSRKIHVEPSFLLFPS</sequence>
<reference evidence="3 4" key="1">
    <citation type="journal article" date="2006" name="Science">
        <title>The genome of black cottonwood, Populus trichocarpa (Torr. &amp; Gray).</title>
        <authorList>
            <person name="Tuskan G.A."/>
            <person name="Difazio S."/>
            <person name="Jansson S."/>
            <person name="Bohlmann J."/>
            <person name="Grigoriev I."/>
            <person name="Hellsten U."/>
            <person name="Putnam N."/>
            <person name="Ralph S."/>
            <person name="Rombauts S."/>
            <person name="Salamov A."/>
            <person name="Schein J."/>
            <person name="Sterck L."/>
            <person name="Aerts A."/>
            <person name="Bhalerao R.R."/>
            <person name="Bhalerao R.P."/>
            <person name="Blaudez D."/>
            <person name="Boerjan W."/>
            <person name="Brun A."/>
            <person name="Brunner A."/>
            <person name="Busov V."/>
            <person name="Campbell M."/>
            <person name="Carlson J."/>
            <person name="Chalot M."/>
            <person name="Chapman J."/>
            <person name="Chen G.L."/>
            <person name="Cooper D."/>
            <person name="Coutinho P.M."/>
            <person name="Couturier J."/>
            <person name="Covert S."/>
            <person name="Cronk Q."/>
            <person name="Cunningham R."/>
            <person name="Davis J."/>
            <person name="Degroeve S."/>
            <person name="Dejardin A."/>
            <person name="Depamphilis C."/>
            <person name="Detter J."/>
            <person name="Dirks B."/>
            <person name="Dubchak I."/>
            <person name="Duplessis S."/>
            <person name="Ehlting J."/>
            <person name="Ellis B."/>
            <person name="Gendler K."/>
            <person name="Goodstein D."/>
            <person name="Gribskov M."/>
            <person name="Grimwood J."/>
            <person name="Groover A."/>
            <person name="Gunter L."/>
            <person name="Hamberger B."/>
            <person name="Heinze B."/>
            <person name="Helariutta Y."/>
            <person name="Henrissat B."/>
            <person name="Holligan D."/>
            <person name="Holt R."/>
            <person name="Huang W."/>
            <person name="Islam-Faridi N."/>
            <person name="Jones S."/>
            <person name="Jones-Rhoades M."/>
            <person name="Jorgensen R."/>
            <person name="Joshi C."/>
            <person name="Kangasjarvi J."/>
            <person name="Karlsson J."/>
            <person name="Kelleher C."/>
            <person name="Kirkpatrick R."/>
            <person name="Kirst M."/>
            <person name="Kohler A."/>
            <person name="Kalluri U."/>
            <person name="Larimer F."/>
            <person name="Leebens-Mack J."/>
            <person name="Leple J.C."/>
            <person name="Locascio P."/>
            <person name="Lou Y."/>
            <person name="Lucas S."/>
            <person name="Martin F."/>
            <person name="Montanini B."/>
            <person name="Napoli C."/>
            <person name="Nelson D.R."/>
            <person name="Nelson C."/>
            <person name="Nieminen K."/>
            <person name="Nilsson O."/>
            <person name="Pereda V."/>
            <person name="Peter G."/>
            <person name="Philippe R."/>
            <person name="Pilate G."/>
            <person name="Poliakov A."/>
            <person name="Razumovskaya J."/>
            <person name="Richardson P."/>
            <person name="Rinaldi C."/>
            <person name="Ritland K."/>
            <person name="Rouze P."/>
            <person name="Ryaboy D."/>
            <person name="Schmutz J."/>
            <person name="Schrader J."/>
            <person name="Segerman B."/>
            <person name="Shin H."/>
            <person name="Siddiqui A."/>
            <person name="Sterky F."/>
            <person name="Terry A."/>
            <person name="Tsai C.J."/>
            <person name="Uberbacher E."/>
            <person name="Unneberg P."/>
            <person name="Vahala J."/>
            <person name="Wall K."/>
            <person name="Wessler S."/>
            <person name="Yang G."/>
            <person name="Yin T."/>
            <person name="Douglas C."/>
            <person name="Marra M."/>
            <person name="Sandberg G."/>
            <person name="Van de Peer Y."/>
            <person name="Rokhsar D."/>
        </authorList>
    </citation>
    <scope>NUCLEOTIDE SEQUENCE [LARGE SCALE GENOMIC DNA]</scope>
    <source>
        <strain evidence="4">cv. Nisqually</strain>
    </source>
</reference>
<keyword evidence="4" id="KW-1185">Reference proteome</keyword>
<feature type="region of interest" description="Disordered" evidence="1">
    <location>
        <begin position="371"/>
        <end position="426"/>
    </location>
</feature>
<accession>A0A3N7G4E8</accession>
<dbReference type="PANTHER" id="PTHR46741">
    <property type="entry name" value="OS09G0413600 PROTEIN"/>
    <property type="match status" value="1"/>
</dbReference>